<dbReference type="InParanoid" id="B0DWE3"/>
<evidence type="ECO:0000313" key="2">
    <source>
        <dbReference type="EMBL" id="EDR01032.1"/>
    </source>
</evidence>
<reference evidence="2 3" key="1">
    <citation type="journal article" date="2008" name="Nature">
        <title>The genome of Laccaria bicolor provides insights into mycorrhizal symbiosis.</title>
        <authorList>
            <person name="Martin F."/>
            <person name="Aerts A."/>
            <person name="Ahren D."/>
            <person name="Brun A."/>
            <person name="Danchin E.G.J."/>
            <person name="Duchaussoy F."/>
            <person name="Gibon J."/>
            <person name="Kohler A."/>
            <person name="Lindquist E."/>
            <person name="Pereda V."/>
            <person name="Salamov A."/>
            <person name="Shapiro H.J."/>
            <person name="Wuyts J."/>
            <person name="Blaudez D."/>
            <person name="Buee M."/>
            <person name="Brokstein P."/>
            <person name="Canbaeck B."/>
            <person name="Cohen D."/>
            <person name="Courty P.E."/>
            <person name="Coutinho P.M."/>
            <person name="Delaruelle C."/>
            <person name="Detter J.C."/>
            <person name="Deveau A."/>
            <person name="DiFazio S."/>
            <person name="Duplessis S."/>
            <person name="Fraissinet-Tachet L."/>
            <person name="Lucic E."/>
            <person name="Frey-Klett P."/>
            <person name="Fourrey C."/>
            <person name="Feussner I."/>
            <person name="Gay G."/>
            <person name="Grimwood J."/>
            <person name="Hoegger P.J."/>
            <person name="Jain P."/>
            <person name="Kilaru S."/>
            <person name="Labbe J."/>
            <person name="Lin Y.C."/>
            <person name="Legue V."/>
            <person name="Le Tacon F."/>
            <person name="Marmeisse R."/>
            <person name="Melayah D."/>
            <person name="Montanini B."/>
            <person name="Muratet M."/>
            <person name="Nehls U."/>
            <person name="Niculita-Hirzel H."/>
            <person name="Oudot-Le Secq M.P."/>
            <person name="Peter M."/>
            <person name="Quesneville H."/>
            <person name="Rajashekar B."/>
            <person name="Reich M."/>
            <person name="Rouhier N."/>
            <person name="Schmutz J."/>
            <person name="Yin T."/>
            <person name="Chalot M."/>
            <person name="Henrissat B."/>
            <person name="Kuees U."/>
            <person name="Lucas S."/>
            <person name="Van de Peer Y."/>
            <person name="Podila G.K."/>
            <person name="Polle A."/>
            <person name="Pukkila P.J."/>
            <person name="Richardson P.M."/>
            <person name="Rouze P."/>
            <person name="Sanders I.R."/>
            <person name="Stajich J.E."/>
            <person name="Tunlid A."/>
            <person name="Tuskan G."/>
            <person name="Grigoriev I.V."/>
        </authorList>
    </citation>
    <scope>NUCLEOTIDE SEQUENCE [LARGE SCALE GENOMIC DNA]</scope>
    <source>
        <strain evidence="3">S238N-H82 / ATCC MYA-4686</strain>
    </source>
</reference>
<dbReference type="HOGENOM" id="CLU_2549157_0_0_1"/>
<name>B0DWE3_LACBS</name>
<keyword evidence="3" id="KW-1185">Reference proteome</keyword>
<dbReference type="KEGG" id="lbc:LACBIDRAFT_312559"/>
<dbReference type="AlphaFoldDB" id="B0DWE3"/>
<evidence type="ECO:0000313" key="3">
    <source>
        <dbReference type="Proteomes" id="UP000001194"/>
    </source>
</evidence>
<dbReference type="GeneID" id="6083933"/>
<feature type="compositionally biased region" description="Polar residues" evidence="1">
    <location>
        <begin position="71"/>
        <end position="87"/>
    </location>
</feature>
<protein>
    <submittedName>
        <fullName evidence="2">Predicted protein</fullName>
    </submittedName>
</protein>
<feature type="region of interest" description="Disordered" evidence="1">
    <location>
        <begin position="68"/>
        <end position="103"/>
    </location>
</feature>
<sequence>MKQGHHFDSEEFEGVVLLVTEKPHRSPTLGPSRLIQLQDSNPCSMETSNTLRELDFDRMFSEGACPAVHRSTASPSLVNPKRSTSPRPLSVYRRATVRSGAVR</sequence>
<evidence type="ECO:0000256" key="1">
    <source>
        <dbReference type="SAM" id="MobiDB-lite"/>
    </source>
</evidence>
<dbReference type="OrthoDB" id="3100052at2759"/>
<gene>
    <name evidence="2" type="ORF">LACBIDRAFT_312559</name>
</gene>
<dbReference type="EMBL" id="DS547143">
    <property type="protein sequence ID" value="EDR01032.1"/>
    <property type="molecule type" value="Genomic_DNA"/>
</dbReference>
<dbReference type="Proteomes" id="UP000001194">
    <property type="component" value="Unassembled WGS sequence"/>
</dbReference>
<dbReference type="RefSeq" id="XP_001888251.1">
    <property type="nucleotide sequence ID" value="XM_001888216.1"/>
</dbReference>
<proteinExistence type="predicted"/>
<accession>B0DWE3</accession>
<organism evidence="3">
    <name type="scientific">Laccaria bicolor (strain S238N-H82 / ATCC MYA-4686)</name>
    <name type="common">Bicoloured deceiver</name>
    <name type="synonym">Laccaria laccata var. bicolor</name>
    <dbReference type="NCBI Taxonomy" id="486041"/>
    <lineage>
        <taxon>Eukaryota</taxon>
        <taxon>Fungi</taxon>
        <taxon>Dikarya</taxon>
        <taxon>Basidiomycota</taxon>
        <taxon>Agaricomycotina</taxon>
        <taxon>Agaricomycetes</taxon>
        <taxon>Agaricomycetidae</taxon>
        <taxon>Agaricales</taxon>
        <taxon>Agaricineae</taxon>
        <taxon>Hydnangiaceae</taxon>
        <taxon>Laccaria</taxon>
    </lineage>
</organism>